<evidence type="ECO:0000256" key="4">
    <source>
        <dbReference type="ARBA" id="ARBA00022452"/>
    </source>
</evidence>
<evidence type="ECO:0000313" key="11">
    <source>
        <dbReference type="Proteomes" id="UP000724657"/>
    </source>
</evidence>
<dbReference type="GO" id="GO:0009279">
    <property type="term" value="C:cell outer membrane"/>
    <property type="evidence" value="ECO:0007669"/>
    <property type="project" value="UniProtKB-SubCell"/>
</dbReference>
<dbReference type="GO" id="GO:1990281">
    <property type="term" value="C:efflux pump complex"/>
    <property type="evidence" value="ECO:0007669"/>
    <property type="project" value="TreeGrafter"/>
</dbReference>
<comment type="similarity">
    <text evidence="2">Belongs to the outer membrane factor (OMF) (TC 1.B.17) family.</text>
</comment>
<evidence type="ECO:0000256" key="9">
    <source>
        <dbReference type="SAM" id="SignalP"/>
    </source>
</evidence>
<accession>A0A9E2NWJ9</accession>
<protein>
    <submittedName>
        <fullName evidence="10">TolC family protein</fullName>
    </submittedName>
</protein>
<dbReference type="InterPro" id="IPR003423">
    <property type="entry name" value="OMP_efflux"/>
</dbReference>
<organism evidence="10 11">
    <name type="scientific">Candidatus Fusobacterium pullicola</name>
    <dbReference type="NCBI Taxonomy" id="2838601"/>
    <lineage>
        <taxon>Bacteria</taxon>
        <taxon>Fusobacteriati</taxon>
        <taxon>Fusobacteriota</taxon>
        <taxon>Fusobacteriia</taxon>
        <taxon>Fusobacteriales</taxon>
        <taxon>Fusobacteriaceae</taxon>
        <taxon>Fusobacterium</taxon>
    </lineage>
</organism>
<comment type="subcellular location">
    <subcellularLocation>
        <location evidence="1">Cell outer membrane</location>
    </subcellularLocation>
</comment>
<proteinExistence type="inferred from homology"/>
<dbReference type="AlphaFoldDB" id="A0A9E2NWJ9"/>
<gene>
    <name evidence="10" type="ORF">IAA47_02695</name>
</gene>
<keyword evidence="9" id="KW-0732">Signal</keyword>
<dbReference type="PANTHER" id="PTHR30026">
    <property type="entry name" value="OUTER MEMBRANE PROTEIN TOLC"/>
    <property type="match status" value="1"/>
</dbReference>
<reference evidence="10" key="1">
    <citation type="journal article" date="2021" name="PeerJ">
        <title>Extensive microbial diversity within the chicken gut microbiome revealed by metagenomics and culture.</title>
        <authorList>
            <person name="Gilroy R."/>
            <person name="Ravi A."/>
            <person name="Getino M."/>
            <person name="Pursley I."/>
            <person name="Horton D.L."/>
            <person name="Alikhan N.F."/>
            <person name="Baker D."/>
            <person name="Gharbi K."/>
            <person name="Hall N."/>
            <person name="Watson M."/>
            <person name="Adriaenssens E.M."/>
            <person name="Foster-Nyarko E."/>
            <person name="Jarju S."/>
            <person name="Secka A."/>
            <person name="Antonio M."/>
            <person name="Oren A."/>
            <person name="Chaudhuri R.R."/>
            <person name="La Ragione R."/>
            <person name="Hildebrand F."/>
            <person name="Pallen M.J."/>
        </authorList>
    </citation>
    <scope>NUCLEOTIDE SEQUENCE</scope>
    <source>
        <strain evidence="10">A6-441</strain>
    </source>
</reference>
<dbReference type="EMBL" id="JAHLFN010000020">
    <property type="protein sequence ID" value="MBU3841884.1"/>
    <property type="molecule type" value="Genomic_DNA"/>
</dbReference>
<evidence type="ECO:0000256" key="5">
    <source>
        <dbReference type="ARBA" id="ARBA00022692"/>
    </source>
</evidence>
<evidence type="ECO:0000256" key="3">
    <source>
        <dbReference type="ARBA" id="ARBA00022448"/>
    </source>
</evidence>
<evidence type="ECO:0000256" key="7">
    <source>
        <dbReference type="ARBA" id="ARBA00023237"/>
    </source>
</evidence>
<feature type="signal peptide" evidence="9">
    <location>
        <begin position="1"/>
        <end position="18"/>
    </location>
</feature>
<dbReference type="InterPro" id="IPR051906">
    <property type="entry name" value="TolC-like"/>
</dbReference>
<keyword evidence="5" id="KW-0812">Transmembrane</keyword>
<evidence type="ECO:0000256" key="6">
    <source>
        <dbReference type="ARBA" id="ARBA00023136"/>
    </source>
</evidence>
<keyword evidence="3" id="KW-0813">Transport</keyword>
<dbReference type="GO" id="GO:0015562">
    <property type="term" value="F:efflux transmembrane transporter activity"/>
    <property type="evidence" value="ECO:0007669"/>
    <property type="project" value="InterPro"/>
</dbReference>
<reference evidence="10" key="2">
    <citation type="submission" date="2021-04" db="EMBL/GenBank/DDBJ databases">
        <authorList>
            <person name="Gilroy R."/>
        </authorList>
    </citation>
    <scope>NUCLEOTIDE SEQUENCE</scope>
    <source>
        <strain evidence="10">A6-441</strain>
    </source>
</reference>
<keyword evidence="6" id="KW-0472">Membrane</keyword>
<dbReference type="GO" id="GO:0015288">
    <property type="term" value="F:porin activity"/>
    <property type="evidence" value="ECO:0007669"/>
    <property type="project" value="TreeGrafter"/>
</dbReference>
<evidence type="ECO:0000256" key="1">
    <source>
        <dbReference type="ARBA" id="ARBA00004442"/>
    </source>
</evidence>
<evidence type="ECO:0000313" key="10">
    <source>
        <dbReference type="EMBL" id="MBU3841884.1"/>
    </source>
</evidence>
<feature type="chain" id="PRO_5038367419" evidence="9">
    <location>
        <begin position="19"/>
        <end position="409"/>
    </location>
</feature>
<name>A0A9E2NWJ9_9FUSO</name>
<keyword evidence="7" id="KW-0998">Cell outer membrane</keyword>
<keyword evidence="4" id="KW-1134">Transmembrane beta strand</keyword>
<feature type="coiled-coil region" evidence="8">
    <location>
        <begin position="239"/>
        <end position="266"/>
    </location>
</feature>
<evidence type="ECO:0000256" key="8">
    <source>
        <dbReference type="SAM" id="Coils"/>
    </source>
</evidence>
<dbReference type="Gene3D" id="1.20.1600.10">
    <property type="entry name" value="Outer membrane efflux proteins (OEP)"/>
    <property type="match status" value="1"/>
</dbReference>
<dbReference type="SUPFAM" id="SSF56954">
    <property type="entry name" value="Outer membrane efflux proteins (OEP)"/>
    <property type="match status" value="1"/>
</dbReference>
<dbReference type="Proteomes" id="UP000724657">
    <property type="component" value="Unassembled WGS sequence"/>
</dbReference>
<evidence type="ECO:0000256" key="2">
    <source>
        <dbReference type="ARBA" id="ARBA00007613"/>
    </source>
</evidence>
<sequence length="409" mass="47356">MRKKLALILMSLSMEVFASEMTLEEVIDISLKNNFSLKKQDISIENSKIATKNHYKSMYLPSINFGAEGEIAEVQDKGVGPKSISVKLDLDVWGQQRNQYRIMKNSLRIAELNREKSEYSLEEQVIRTYFSYLAAVKNMEYTKSTVETLARQRSKLDRMLNGGNLVSKNELLKIEIELEENNLNYSTQLYNSTVLKQQLFMLMGKGLDQDIDFKDVDISSLKIEGDFSNLKSVEQKALEESTESEITRLQIENANYQNKIAKAELYPKFYMKPEYKFEDAGYDKKGARLTFGVSWAFQWGNTLNNIEVSNNNLEVAKLGYEEKVMQLTLQARGMYENLKRAKIAYDINSKKIELMNENLKLDTRRFENGLMGSRDYLDSMNGLVQAEENQYIYQQEIFLLKLALRNLLK</sequence>
<comment type="caution">
    <text evidence="10">The sequence shown here is derived from an EMBL/GenBank/DDBJ whole genome shotgun (WGS) entry which is preliminary data.</text>
</comment>
<dbReference type="Pfam" id="PF02321">
    <property type="entry name" value="OEP"/>
    <property type="match status" value="2"/>
</dbReference>
<dbReference type="PANTHER" id="PTHR30026:SF20">
    <property type="entry name" value="OUTER MEMBRANE PROTEIN TOLC"/>
    <property type="match status" value="1"/>
</dbReference>
<keyword evidence="8" id="KW-0175">Coiled coil</keyword>